<comment type="subcellular location">
    <subcellularLocation>
        <location evidence="1">Cell membrane</location>
        <topology evidence="1">Single-pass type I membrane protein</topology>
    </subcellularLocation>
</comment>
<evidence type="ECO:0000256" key="2">
    <source>
        <dbReference type="ARBA" id="ARBA00009634"/>
    </source>
</evidence>
<protein>
    <recommendedName>
        <fullName evidence="17">CD180 antigen</fullName>
    </recommendedName>
    <alternativeName>
        <fullName evidence="18">Radioprotective 105 kDa protein</fullName>
    </alternativeName>
</protein>
<dbReference type="GO" id="GO:0002322">
    <property type="term" value="P:B cell proliferation involved in immune response"/>
    <property type="evidence" value="ECO:0000318"/>
    <property type="project" value="GO_Central"/>
</dbReference>
<evidence type="ECO:0000256" key="13">
    <source>
        <dbReference type="ARBA" id="ARBA00023180"/>
    </source>
</evidence>
<dbReference type="Pfam" id="PF13306">
    <property type="entry name" value="LRR_5"/>
    <property type="match status" value="1"/>
</dbReference>
<dbReference type="GO" id="GO:0072686">
    <property type="term" value="C:mitotic spindle"/>
    <property type="evidence" value="ECO:0007669"/>
    <property type="project" value="Ensembl"/>
</dbReference>
<evidence type="ECO:0000256" key="16">
    <source>
        <dbReference type="ARBA" id="ARBA00066248"/>
    </source>
</evidence>
<dbReference type="InParanoid" id="F6TTU8"/>
<dbReference type="PROSITE" id="PS51450">
    <property type="entry name" value="LRR"/>
    <property type="match status" value="2"/>
</dbReference>
<feature type="signal peptide" evidence="20">
    <location>
        <begin position="1"/>
        <end position="25"/>
    </location>
</feature>
<accession>F6TTU8</accession>
<dbReference type="Proteomes" id="UP000002280">
    <property type="component" value="Chromosome 3"/>
</dbReference>
<dbReference type="GeneTree" id="ENSGT00940000161183"/>
<evidence type="ECO:0000256" key="7">
    <source>
        <dbReference type="ARBA" id="ARBA00022729"/>
    </source>
</evidence>
<evidence type="ECO:0000256" key="15">
    <source>
        <dbReference type="ARBA" id="ARBA00058093"/>
    </source>
</evidence>
<evidence type="ECO:0000256" key="14">
    <source>
        <dbReference type="ARBA" id="ARBA00023198"/>
    </source>
</evidence>
<evidence type="ECO:0000256" key="20">
    <source>
        <dbReference type="SAM" id="SignalP"/>
    </source>
</evidence>
<dbReference type="Ensembl" id="ENSMODT00000024984.3">
    <property type="protein sequence ID" value="ENSMODP00000024548.2"/>
    <property type="gene ID" value="ENSMODG00000019675.4"/>
</dbReference>
<evidence type="ECO:0000256" key="4">
    <source>
        <dbReference type="ARBA" id="ARBA00022588"/>
    </source>
</evidence>
<evidence type="ECO:0000313" key="23">
    <source>
        <dbReference type="Proteomes" id="UP000002280"/>
    </source>
</evidence>
<feature type="chain" id="PRO_5003343588" description="CD180 antigen" evidence="20">
    <location>
        <begin position="26"/>
        <end position="664"/>
    </location>
</feature>
<dbReference type="PANTHER" id="PTHR24365:SF521">
    <property type="entry name" value="TOLL-LIKE RECEPTOR 4"/>
    <property type="match status" value="1"/>
</dbReference>
<dbReference type="InterPro" id="IPR032675">
    <property type="entry name" value="LRR_dom_sf"/>
</dbReference>
<reference evidence="22 23" key="1">
    <citation type="journal article" date="2007" name="Nature">
        <title>Genome of the marsupial Monodelphis domestica reveals innovation in non-coding sequences.</title>
        <authorList>
            <person name="Mikkelsen T.S."/>
            <person name="Wakefield M.J."/>
            <person name="Aken B."/>
            <person name="Amemiya C.T."/>
            <person name="Chang J.L."/>
            <person name="Duke S."/>
            <person name="Garber M."/>
            <person name="Gentles A.J."/>
            <person name="Goodstadt L."/>
            <person name="Heger A."/>
            <person name="Jurka J."/>
            <person name="Kamal M."/>
            <person name="Mauceli E."/>
            <person name="Searle S.M."/>
            <person name="Sharpe T."/>
            <person name="Baker M.L."/>
            <person name="Batzer M.A."/>
            <person name="Benos P.V."/>
            <person name="Belov K."/>
            <person name="Clamp M."/>
            <person name="Cook A."/>
            <person name="Cuff J."/>
            <person name="Das R."/>
            <person name="Davidow L."/>
            <person name="Deakin J.E."/>
            <person name="Fazzari M.J."/>
            <person name="Glass J.L."/>
            <person name="Grabherr M."/>
            <person name="Greally J.M."/>
            <person name="Gu W."/>
            <person name="Hore T.A."/>
            <person name="Huttley G.A."/>
            <person name="Kleber M."/>
            <person name="Jirtle R.L."/>
            <person name="Koina E."/>
            <person name="Lee J.T."/>
            <person name="Mahony S."/>
            <person name="Marra M.A."/>
            <person name="Miller R.D."/>
            <person name="Nicholls R.D."/>
            <person name="Oda M."/>
            <person name="Papenfuss A.T."/>
            <person name="Parra Z.E."/>
            <person name="Pollock D.D."/>
            <person name="Ray D.A."/>
            <person name="Schein J.E."/>
            <person name="Speed T.P."/>
            <person name="Thompson K."/>
            <person name="VandeBerg J.L."/>
            <person name="Wade C.M."/>
            <person name="Walker J.A."/>
            <person name="Waters P.D."/>
            <person name="Webber C."/>
            <person name="Weidman J.R."/>
            <person name="Xie X."/>
            <person name="Zody M.C."/>
            <person name="Baldwin J."/>
            <person name="Abdouelleil A."/>
            <person name="Abdulkadir J."/>
            <person name="Abebe A."/>
            <person name="Abera B."/>
            <person name="Abreu J."/>
            <person name="Acer S.C."/>
            <person name="Aftuck L."/>
            <person name="Alexander A."/>
            <person name="An P."/>
            <person name="Anderson E."/>
            <person name="Anderson S."/>
            <person name="Arachi H."/>
            <person name="Azer M."/>
            <person name="Bachantsang P."/>
            <person name="Barry A."/>
            <person name="Bayul T."/>
            <person name="Berlin A."/>
            <person name="Bessette D."/>
            <person name="Bloom T."/>
            <person name="Bloom T."/>
            <person name="Boguslavskiy L."/>
            <person name="Bonnet C."/>
            <person name="Boukhgalter B."/>
            <person name="Bourzgui I."/>
            <person name="Brown A."/>
            <person name="Cahill P."/>
            <person name="Channer S."/>
            <person name="Cheshatsang Y."/>
            <person name="Chuda L."/>
            <person name="Citroen M."/>
            <person name="Collymore A."/>
            <person name="Cooke P."/>
            <person name="Costello M."/>
            <person name="D'Aco K."/>
            <person name="Daza R."/>
            <person name="De Haan G."/>
            <person name="DeGray S."/>
            <person name="DeMaso C."/>
            <person name="Dhargay N."/>
            <person name="Dooley K."/>
            <person name="Dooley E."/>
            <person name="Doricent M."/>
            <person name="Dorje P."/>
            <person name="Dorjee K."/>
            <person name="Dupes A."/>
            <person name="Elong R."/>
            <person name="Falk J."/>
            <person name="Farina A."/>
            <person name="Faro S."/>
            <person name="Ferguson D."/>
            <person name="Fisher S."/>
            <person name="Foley C.D."/>
            <person name="Franke A."/>
            <person name="Friedrich D."/>
            <person name="Gadbois L."/>
            <person name="Gearin G."/>
            <person name="Gearin C.R."/>
            <person name="Giannoukos G."/>
            <person name="Goode T."/>
            <person name="Graham J."/>
            <person name="Grandbois E."/>
            <person name="Grewal S."/>
            <person name="Gyaltsen K."/>
            <person name="Hafez N."/>
            <person name="Hagos B."/>
            <person name="Hall J."/>
            <person name="Henson C."/>
            <person name="Hollinger A."/>
            <person name="Honan T."/>
            <person name="Huard M.D."/>
            <person name="Hughes L."/>
            <person name="Hurhula B."/>
            <person name="Husby M.E."/>
            <person name="Kamat A."/>
            <person name="Kanga B."/>
            <person name="Kashin S."/>
            <person name="Khazanovich D."/>
            <person name="Kisner P."/>
            <person name="Lance K."/>
            <person name="Lara M."/>
            <person name="Lee W."/>
            <person name="Lennon N."/>
            <person name="Letendre F."/>
            <person name="LeVine R."/>
            <person name="Lipovsky A."/>
            <person name="Liu X."/>
            <person name="Liu J."/>
            <person name="Liu S."/>
            <person name="Lokyitsang T."/>
            <person name="Lokyitsang Y."/>
            <person name="Lubonja R."/>
            <person name="Lui A."/>
            <person name="MacDonald P."/>
            <person name="Magnisalis V."/>
            <person name="Maru K."/>
            <person name="Matthews C."/>
            <person name="McCusker W."/>
            <person name="McDonough S."/>
            <person name="Mehta T."/>
            <person name="Meldrim J."/>
            <person name="Meneus L."/>
            <person name="Mihai O."/>
            <person name="Mihalev A."/>
            <person name="Mihova T."/>
            <person name="Mittelman R."/>
            <person name="Mlenga V."/>
            <person name="Montmayeur A."/>
            <person name="Mulrain L."/>
            <person name="Navidi A."/>
            <person name="Naylor J."/>
            <person name="Negash T."/>
            <person name="Nguyen T."/>
            <person name="Nguyen N."/>
            <person name="Nicol R."/>
            <person name="Norbu C."/>
            <person name="Norbu N."/>
            <person name="Novod N."/>
            <person name="O'Neill B."/>
            <person name="Osman S."/>
            <person name="Markiewicz E."/>
            <person name="Oyono O.L."/>
            <person name="Patti C."/>
            <person name="Phunkhang P."/>
            <person name="Pierre F."/>
            <person name="Priest M."/>
            <person name="Raghuraman S."/>
            <person name="Rege F."/>
            <person name="Reyes R."/>
            <person name="Rise C."/>
            <person name="Rogov P."/>
            <person name="Ross K."/>
            <person name="Ryan E."/>
            <person name="Settipalli S."/>
            <person name="Shea T."/>
            <person name="Sherpa N."/>
            <person name="Shi L."/>
            <person name="Shih D."/>
            <person name="Sparrow T."/>
            <person name="Spaulding J."/>
            <person name="Stalker J."/>
            <person name="Stange-Thomann N."/>
            <person name="Stavropoulos S."/>
            <person name="Stone C."/>
            <person name="Strader C."/>
            <person name="Tesfaye S."/>
            <person name="Thomson T."/>
            <person name="Thoulutsang Y."/>
            <person name="Thoulutsang D."/>
            <person name="Topham K."/>
            <person name="Topping I."/>
            <person name="Tsamla T."/>
            <person name="Vassiliev H."/>
            <person name="Vo A."/>
            <person name="Wangchuk T."/>
            <person name="Wangdi T."/>
            <person name="Weiand M."/>
            <person name="Wilkinson J."/>
            <person name="Wilson A."/>
            <person name="Yadav S."/>
            <person name="Young G."/>
            <person name="Yu Q."/>
            <person name="Zembek L."/>
            <person name="Zhong D."/>
            <person name="Zimmer A."/>
            <person name="Zwirko Z."/>
            <person name="Jaffe D.B."/>
            <person name="Alvarez P."/>
            <person name="Brockman W."/>
            <person name="Butler J."/>
            <person name="Chin C."/>
            <person name="Gnerre S."/>
            <person name="MacCallum I."/>
            <person name="Graves J.A."/>
            <person name="Ponting C.P."/>
            <person name="Breen M."/>
            <person name="Samollow P.B."/>
            <person name="Lander E.S."/>
            <person name="Lindblad-Toh K."/>
        </authorList>
    </citation>
    <scope>NUCLEOTIDE SEQUENCE [LARGE SCALE GENOMIC DNA]</scope>
</reference>
<dbReference type="GO" id="GO:0005654">
    <property type="term" value="C:nucleoplasm"/>
    <property type="evidence" value="ECO:0007669"/>
    <property type="project" value="Ensembl"/>
</dbReference>
<dbReference type="InterPro" id="IPR026906">
    <property type="entry name" value="LRR_5"/>
</dbReference>
<keyword evidence="8" id="KW-0677">Repeat</keyword>
<dbReference type="GeneID" id="100032473"/>
<feature type="domain" description="LRRCT" evidence="21">
    <location>
        <begin position="580"/>
        <end position="629"/>
    </location>
</feature>
<evidence type="ECO:0000256" key="5">
    <source>
        <dbReference type="ARBA" id="ARBA00022614"/>
    </source>
</evidence>
<dbReference type="InterPro" id="IPR003591">
    <property type="entry name" value="Leu-rich_rpt_typical-subtyp"/>
</dbReference>
<dbReference type="STRING" id="13616.ENSMODP00000024548"/>
<dbReference type="OMA" id="FLRWKYQ"/>
<dbReference type="HOGENOM" id="CLU_006000_5_1_1"/>
<reference evidence="22" key="3">
    <citation type="submission" date="2025-09" db="UniProtKB">
        <authorList>
            <consortium name="Ensembl"/>
        </authorList>
    </citation>
    <scope>IDENTIFICATION</scope>
</reference>
<dbReference type="GO" id="GO:0006954">
    <property type="term" value="P:inflammatory response"/>
    <property type="evidence" value="ECO:0007669"/>
    <property type="project" value="UniProtKB-KW"/>
</dbReference>
<dbReference type="FunCoup" id="F6TTU8">
    <property type="interactions" value="21"/>
</dbReference>
<keyword evidence="11 19" id="KW-0472">Membrane</keyword>
<evidence type="ECO:0000256" key="6">
    <source>
        <dbReference type="ARBA" id="ARBA00022692"/>
    </source>
</evidence>
<dbReference type="SUPFAM" id="SSF52058">
    <property type="entry name" value="L domain-like"/>
    <property type="match status" value="2"/>
</dbReference>
<evidence type="ECO:0000259" key="21">
    <source>
        <dbReference type="SMART" id="SM00082"/>
    </source>
</evidence>
<name>F6TTU8_MONDO</name>
<comment type="subunit">
    <text evidence="16">M-shaped tetramer of two CD180-LY86 heterodimers.</text>
</comment>
<proteinExistence type="inferred from homology"/>
<feature type="transmembrane region" description="Helical" evidence="19">
    <location>
        <begin position="629"/>
        <end position="653"/>
    </location>
</feature>
<evidence type="ECO:0000313" key="22">
    <source>
        <dbReference type="Ensembl" id="ENSMODP00000024548.2"/>
    </source>
</evidence>
<dbReference type="Gene3D" id="3.80.10.10">
    <property type="entry name" value="Ribonuclease Inhibitor"/>
    <property type="match status" value="1"/>
</dbReference>
<dbReference type="InterPro" id="IPR041281">
    <property type="entry name" value="LRR_11"/>
</dbReference>
<keyword evidence="12" id="KW-0675">Receptor</keyword>
<dbReference type="FunFam" id="3.80.10.10:FF:000302">
    <property type="entry name" value="CD180 antigen"/>
    <property type="match status" value="1"/>
</dbReference>
<keyword evidence="7 20" id="KW-0732">Signal</keyword>
<dbReference type="GO" id="GO:0071222">
    <property type="term" value="P:cellular response to lipopolysaccharide"/>
    <property type="evidence" value="ECO:0000318"/>
    <property type="project" value="GO_Central"/>
</dbReference>
<comment type="function">
    <text evidence="15">May cooperate with MD-1 and TLR4 to mediate the innate immune response to bacterial lipopolysaccharide (LPS) in B-cells. Leads to NF-kappa-B activation. Also involved in the life/death decision of B-cells.</text>
</comment>
<evidence type="ECO:0000256" key="3">
    <source>
        <dbReference type="ARBA" id="ARBA00022475"/>
    </source>
</evidence>
<dbReference type="GO" id="GO:0038023">
    <property type="term" value="F:signaling receptor activity"/>
    <property type="evidence" value="ECO:0000318"/>
    <property type="project" value="GO_Central"/>
</dbReference>
<evidence type="ECO:0000256" key="17">
    <source>
        <dbReference type="ARBA" id="ARBA00070259"/>
    </source>
</evidence>
<evidence type="ECO:0000256" key="9">
    <source>
        <dbReference type="ARBA" id="ARBA00022859"/>
    </source>
</evidence>
<evidence type="ECO:0000256" key="8">
    <source>
        <dbReference type="ARBA" id="ARBA00022737"/>
    </source>
</evidence>
<evidence type="ECO:0000256" key="10">
    <source>
        <dbReference type="ARBA" id="ARBA00022989"/>
    </source>
</evidence>
<dbReference type="KEGG" id="mdo:100032473"/>
<dbReference type="Pfam" id="PF13855">
    <property type="entry name" value="LRR_8"/>
    <property type="match status" value="2"/>
</dbReference>
<dbReference type="GO" id="GO:0045087">
    <property type="term" value="P:innate immune response"/>
    <property type="evidence" value="ECO:0007669"/>
    <property type="project" value="UniProtKB-KW"/>
</dbReference>
<dbReference type="InterPro" id="IPR001611">
    <property type="entry name" value="Leu-rich_rpt"/>
</dbReference>
<dbReference type="GO" id="GO:0031666">
    <property type="term" value="P:positive regulation of lipopolysaccharide-mediated signaling pathway"/>
    <property type="evidence" value="ECO:0000318"/>
    <property type="project" value="GO_Central"/>
</dbReference>
<keyword evidence="4" id="KW-0399">Innate immunity</keyword>
<keyword evidence="9" id="KW-0391">Immunity</keyword>
<keyword evidence="14" id="KW-0395">Inflammatory response</keyword>
<dbReference type="GO" id="GO:0005886">
    <property type="term" value="C:plasma membrane"/>
    <property type="evidence" value="ECO:0000318"/>
    <property type="project" value="GO_Central"/>
</dbReference>
<dbReference type="RefSeq" id="XP_007486472.1">
    <property type="nucleotide sequence ID" value="XM_007486410.3"/>
</dbReference>
<dbReference type="OrthoDB" id="676979at2759"/>
<sequence>MASVMAIYMCCLFLVCLLTSQCVGAGSVAKMCIEVTANLTYNCGELGLNGIPESLPSTTKFLDFSFNFLPDLQNSTFSRLRDLVYLDLTRCEINWVHEDAFQNNDYLSTIVLTGNPLIFIADTAFEGPKALKHLTFTQTGLTSVTFIPTQNLGNLETLHLGSNHLSSIGLPSTFPTHNLKVLDLELNAIHHINKKDVASLKQATNLTLNLKGNNIWDIEDGAFHSMTFQSLNFGGINDVSIVLNGLQNSTIHTLWLGTFQDVDNLDISPAMLQGLCNMSVEVLNLQTHFFSDSAAIFQCFSGLQELDLTHSHWDSLPTGIEGMNQLKKLVLNQNQMDNLCQINAANFPSLTHLYVKGNFQKLDLGNGCLEKLKHLLHLDLSHSQVESVACCSSQLRNLAHLQHLNLSYNDPHSLQAEAFRECPQLELLDFAFTHLHTDASPSPFQNLHLLRVLNLSNCLVETSNPRLLVGLQGLWHLDLSGNSFPSGILPKDNLLQPLASLGVLILSSCGLTALEQQALGSLGKLQYLDLQYNNLTESGLAALSELKGTHLNLAANSIRIIPPGLLKAFSQQSIIDLSHNPLDCTCSNMDFLKWFRENLQKISDPEETTCGNPPPLRGAKLSTVTLSCALSGVGIFFVVFFVLMLIVMFIVIARRYVVRKYQNI</sequence>
<evidence type="ECO:0000256" key="11">
    <source>
        <dbReference type="ARBA" id="ARBA00023136"/>
    </source>
</evidence>
<gene>
    <name evidence="22" type="primary">CD180</name>
</gene>
<keyword evidence="23" id="KW-1185">Reference proteome</keyword>
<dbReference type="PANTHER" id="PTHR24365">
    <property type="entry name" value="TOLL-LIKE RECEPTOR"/>
    <property type="match status" value="1"/>
</dbReference>
<dbReference type="InterPro" id="IPR000483">
    <property type="entry name" value="Cys-rich_flank_reg_C"/>
</dbReference>
<keyword evidence="6 19" id="KW-0812">Transmembrane</keyword>
<dbReference type="GO" id="GO:0001875">
    <property type="term" value="F:lipopolysaccharide immune receptor activity"/>
    <property type="evidence" value="ECO:0007669"/>
    <property type="project" value="Ensembl"/>
</dbReference>
<organism evidence="22 23">
    <name type="scientific">Monodelphis domestica</name>
    <name type="common">Gray short-tailed opossum</name>
    <dbReference type="NCBI Taxonomy" id="13616"/>
    <lineage>
        <taxon>Eukaryota</taxon>
        <taxon>Metazoa</taxon>
        <taxon>Chordata</taxon>
        <taxon>Craniata</taxon>
        <taxon>Vertebrata</taxon>
        <taxon>Euteleostomi</taxon>
        <taxon>Mammalia</taxon>
        <taxon>Metatheria</taxon>
        <taxon>Didelphimorphia</taxon>
        <taxon>Didelphidae</taxon>
        <taxon>Monodelphis</taxon>
    </lineage>
</organism>
<evidence type="ECO:0000256" key="1">
    <source>
        <dbReference type="ARBA" id="ARBA00004251"/>
    </source>
</evidence>
<comment type="similarity">
    <text evidence="2">Belongs to the Toll-like receptor family.</text>
</comment>
<dbReference type="SMART" id="SM00369">
    <property type="entry name" value="LRR_TYP"/>
    <property type="match status" value="10"/>
</dbReference>
<dbReference type="AlphaFoldDB" id="F6TTU8"/>
<dbReference type="SMART" id="SM00082">
    <property type="entry name" value="LRRCT"/>
    <property type="match status" value="1"/>
</dbReference>
<keyword evidence="5" id="KW-0433">Leucine-rich repeat</keyword>
<keyword evidence="3" id="KW-1003">Cell membrane</keyword>
<keyword evidence="13" id="KW-0325">Glycoprotein</keyword>
<dbReference type="eggNOG" id="KOG4641">
    <property type="taxonomic scope" value="Eukaryota"/>
</dbReference>
<dbReference type="Pfam" id="PF18831">
    <property type="entry name" value="LRR_11"/>
    <property type="match status" value="1"/>
</dbReference>
<evidence type="ECO:0000256" key="18">
    <source>
        <dbReference type="ARBA" id="ARBA00077992"/>
    </source>
</evidence>
<evidence type="ECO:0000256" key="12">
    <source>
        <dbReference type="ARBA" id="ARBA00023170"/>
    </source>
</evidence>
<evidence type="ECO:0000256" key="19">
    <source>
        <dbReference type="SAM" id="Phobius"/>
    </source>
</evidence>
<dbReference type="Bgee" id="ENSMODG00000019675">
    <property type="expression patterns" value="Expressed in blood and 5 other cell types or tissues"/>
</dbReference>
<keyword evidence="10 19" id="KW-1133">Transmembrane helix</keyword>
<reference evidence="22" key="2">
    <citation type="submission" date="2025-08" db="UniProtKB">
        <authorList>
            <consortium name="Ensembl"/>
        </authorList>
    </citation>
    <scope>IDENTIFICATION</scope>
</reference>
<dbReference type="CTD" id="4064"/>
<dbReference type="GO" id="GO:0005730">
    <property type="term" value="C:nucleolus"/>
    <property type="evidence" value="ECO:0007669"/>
    <property type="project" value="Ensembl"/>
</dbReference>